<evidence type="ECO:0000256" key="1">
    <source>
        <dbReference type="ARBA" id="ARBA00022490"/>
    </source>
</evidence>
<dbReference type="PANTHER" id="PTHR30135:SF3">
    <property type="entry name" value="GLUCONEOGENESIS FACTOR-RELATED"/>
    <property type="match status" value="1"/>
</dbReference>
<dbReference type="PANTHER" id="PTHR30135">
    <property type="entry name" value="UNCHARACTERIZED PROTEIN YVCK-RELATED"/>
    <property type="match status" value="1"/>
</dbReference>
<reference evidence="3 4" key="1">
    <citation type="journal article" date="2020" name="J. Phycol.">
        <title>Comparative genome analysis reveals Cyanidiococcus gen. nov., a new extremophilic red algal genus sister to Cyanidioschyzon (Cyanidioschyzonaceae, Rhodophyta).</title>
        <authorList>
            <person name="Liu S.-L."/>
            <person name="Chiang Y.-R."/>
            <person name="Yoon H.S."/>
            <person name="Fu H.-Y."/>
        </authorList>
    </citation>
    <scope>NUCLEOTIDE SEQUENCE [LARGE SCALE GENOMIC DNA]</scope>
    <source>
        <strain evidence="3 4">THAL066</strain>
    </source>
</reference>
<evidence type="ECO:0000256" key="2">
    <source>
        <dbReference type="SAM" id="MobiDB-lite"/>
    </source>
</evidence>
<feature type="compositionally biased region" description="Basic and acidic residues" evidence="2">
    <location>
        <begin position="589"/>
        <end position="598"/>
    </location>
</feature>
<accession>A0A7J7IQJ1</accession>
<protein>
    <recommendedName>
        <fullName evidence="5">Gluconeogenesis factor</fullName>
    </recommendedName>
</protein>
<dbReference type="OrthoDB" id="10267139at2759"/>
<dbReference type="GO" id="GO:0043743">
    <property type="term" value="F:LPPG:FO 2-phospho-L-lactate transferase activity"/>
    <property type="evidence" value="ECO:0007669"/>
    <property type="project" value="InterPro"/>
</dbReference>
<sequence>MTLGLDGPSPVRSVANNLSLGSKRCKKRSLKSAAVLAVQTTRTRVAGVTTPNEPFPTMKLHKQASHNPIDSELAPLLFMQTTSLPIRISGHEDDMCLYRRVRSNPNSMRYGSTRSLDVKSQSPTPETACRWQIGRPLIIKHFQVVARRRASRFGGFSFWRMQDERSTVTPPRVVVLGGGTGMHCVLHGMVYWSRVHMPLDITGIVCTSDDGGSTGRIRDELGMPAPGDIRNALEGICSALELSARSLSGVQRGTSDQMRSSRHAGSVSETAWWQLLGHRLGRGRFTEPQATSAKRETLVGHAFGNLLLAALYEMHGAQWSRAVQAACEMLGIPRNLCRLWPVSNDLLQLVGEKAVSVSEAPVAATDSRQTIVGESSFAASPGRLLRIRVQRQPRDGPFSIDTSDDDDQSRVSPVACPEALKAIQNADAIILGPGSLYTSIAAVVAIPSVREALYRWSSATNPARAPIYVCNLWTEPGETDGMDVSAHIDALCATLTPRDASSTSVHPQIPLRVLVDASQLIEAHPEEANTPSINRERAKAETSTKAQLVTLLHSVGSPSLMDHAFCTVSIHVDRVRLEDESTTTTDVAPSKDKLPGHDPHRLTRALLRMFLQRHQGSSMFPTKRSA</sequence>
<dbReference type="Gene3D" id="3.40.50.10680">
    <property type="entry name" value="CofD-like domains"/>
    <property type="match status" value="1"/>
</dbReference>
<gene>
    <name evidence="3" type="ORF">F1559_004782</name>
</gene>
<dbReference type="EMBL" id="VWRR01000001">
    <property type="protein sequence ID" value="KAF6005373.1"/>
    <property type="molecule type" value="Genomic_DNA"/>
</dbReference>
<evidence type="ECO:0000313" key="3">
    <source>
        <dbReference type="EMBL" id="KAF6005373.1"/>
    </source>
</evidence>
<keyword evidence="4" id="KW-1185">Reference proteome</keyword>
<dbReference type="CDD" id="cd07187">
    <property type="entry name" value="YvcK_like"/>
    <property type="match status" value="1"/>
</dbReference>
<keyword evidence="1" id="KW-0963">Cytoplasm</keyword>
<dbReference type="Proteomes" id="UP000530660">
    <property type="component" value="Unassembled WGS sequence"/>
</dbReference>
<name>A0A7J7IQJ1_9RHOD</name>
<dbReference type="InterPro" id="IPR038136">
    <property type="entry name" value="CofD-like_dom_sf"/>
</dbReference>
<evidence type="ECO:0008006" key="5">
    <source>
        <dbReference type="Google" id="ProtNLM"/>
    </source>
</evidence>
<organism evidence="3 4">
    <name type="scientific">Cyanidiococcus yangmingshanensis</name>
    <dbReference type="NCBI Taxonomy" id="2690220"/>
    <lineage>
        <taxon>Eukaryota</taxon>
        <taxon>Rhodophyta</taxon>
        <taxon>Bangiophyceae</taxon>
        <taxon>Cyanidiales</taxon>
        <taxon>Cyanidiaceae</taxon>
        <taxon>Cyanidiococcus</taxon>
    </lineage>
</organism>
<dbReference type="SUPFAM" id="SSF142338">
    <property type="entry name" value="CofD-like"/>
    <property type="match status" value="1"/>
</dbReference>
<dbReference type="Pfam" id="PF01933">
    <property type="entry name" value="CofD"/>
    <property type="match status" value="1"/>
</dbReference>
<dbReference type="InterPro" id="IPR002882">
    <property type="entry name" value="CofD"/>
</dbReference>
<evidence type="ECO:0000313" key="4">
    <source>
        <dbReference type="Proteomes" id="UP000530660"/>
    </source>
</evidence>
<comment type="caution">
    <text evidence="3">The sequence shown here is derived from an EMBL/GenBank/DDBJ whole genome shotgun (WGS) entry which is preliminary data.</text>
</comment>
<dbReference type="AlphaFoldDB" id="A0A7J7IQJ1"/>
<proteinExistence type="predicted"/>
<feature type="region of interest" description="Disordered" evidence="2">
    <location>
        <begin position="578"/>
        <end position="598"/>
    </location>
</feature>
<dbReference type="InterPro" id="IPR010119">
    <property type="entry name" value="Gluconeogen_factor"/>
</dbReference>